<dbReference type="Proteomes" id="UP000273278">
    <property type="component" value="Chromosome"/>
</dbReference>
<dbReference type="InterPro" id="IPR022502">
    <property type="entry name" value="Sulfopyruvate_deCO2ase_alpha"/>
</dbReference>
<proteinExistence type="predicted"/>
<evidence type="ECO:0000259" key="8">
    <source>
        <dbReference type="Pfam" id="PF02776"/>
    </source>
</evidence>
<dbReference type="AlphaFoldDB" id="A0A3G3IHC0"/>
<dbReference type="EMBL" id="CP017686">
    <property type="protein sequence ID" value="AYQ54934.1"/>
    <property type="molecule type" value="Genomic_DNA"/>
</dbReference>
<evidence type="ECO:0000256" key="4">
    <source>
        <dbReference type="ARBA" id="ARBA00023239"/>
    </source>
</evidence>
<dbReference type="Pfam" id="PF02775">
    <property type="entry name" value="TPP_enzyme_C"/>
    <property type="match status" value="1"/>
</dbReference>
<protein>
    <recommendedName>
        <fullName evidence="5">sulfopyruvate decarboxylase</fullName>
        <ecNumber evidence="5">4.1.1.79</ecNumber>
    </recommendedName>
</protein>
<dbReference type="EC" id="4.1.1.79" evidence="5"/>
<keyword evidence="1" id="KW-0174">Coenzyme M biosynthesis</keyword>
<evidence type="ECO:0000313" key="10">
    <source>
        <dbReference type="Proteomes" id="UP000273278"/>
    </source>
</evidence>
<evidence type="ECO:0000256" key="1">
    <source>
        <dbReference type="ARBA" id="ARBA00022545"/>
    </source>
</evidence>
<keyword evidence="4" id="KW-0456">Lyase</keyword>
<dbReference type="GO" id="GO:0050545">
    <property type="term" value="F:sulfopyruvate decarboxylase activity"/>
    <property type="evidence" value="ECO:0007669"/>
    <property type="project" value="UniProtKB-EC"/>
</dbReference>
<evidence type="ECO:0000256" key="6">
    <source>
        <dbReference type="ARBA" id="ARBA00048551"/>
    </source>
</evidence>
<sequence length="365" mass="39781">MHEQEVADQLRSEGVDLIVSLPCDKNKGFTDLIHEEFRVVDVTREEDGVGICAGAALMGKRAVISIQSSGLGNMMNALMSLTDCYKLPLVVLASWRGVDGEKIEAQIPFNSKIPQMLDVYGIHHCEVEGPEDIPRVGDSIREAFGRSEIHVVLIHPKLWEGEKRVGVTYPPRARSRHIEMDDTVAEPSLTRLQAIRAVMDCVGDGDIVVSNIGVPSKEVMASKDRPLNFYMLGSYTQATPIGLGMSLFTDRRVVVVDGDGSLLGSSIFPVLSGLRPSNLKIVCLDNGTFGSTGNQMNQAYADVNLGAVAEAYGIPRGDASDRESITRLMEGDETFVHVFIVPFNSDSPNIPYSAAEIRNRFMGAI</sequence>
<dbReference type="PANTHER" id="PTHR42818">
    <property type="entry name" value="SULFOPYRUVATE DECARBOXYLASE SUBUNIT ALPHA"/>
    <property type="match status" value="1"/>
</dbReference>
<dbReference type="GeneID" id="41321567"/>
<dbReference type="PANTHER" id="PTHR42818:SF1">
    <property type="entry name" value="SULFOPYRUVATE DECARBOXYLASE"/>
    <property type="match status" value="1"/>
</dbReference>
<dbReference type="Pfam" id="PF02776">
    <property type="entry name" value="TPP_enzyme_N"/>
    <property type="match status" value="1"/>
</dbReference>
<organism evidence="9 10">
    <name type="scientific">Methanomethylophilus alvi</name>
    <dbReference type="NCBI Taxonomy" id="1291540"/>
    <lineage>
        <taxon>Archaea</taxon>
        <taxon>Methanobacteriati</taxon>
        <taxon>Thermoplasmatota</taxon>
        <taxon>Thermoplasmata</taxon>
        <taxon>Methanomassiliicoccales</taxon>
        <taxon>Methanomethylophilaceae</taxon>
        <taxon>Methanomethylophilus</taxon>
    </lineage>
</organism>
<dbReference type="InterPro" id="IPR011766">
    <property type="entry name" value="TPP_enzyme_TPP-bd"/>
</dbReference>
<evidence type="ECO:0000313" key="9">
    <source>
        <dbReference type="EMBL" id="AYQ54934.1"/>
    </source>
</evidence>
<feature type="domain" description="Thiamine pyrophosphate enzyme N-terminal TPP-binding" evidence="8">
    <location>
        <begin position="5"/>
        <end position="102"/>
    </location>
</feature>
<dbReference type="InterPro" id="IPR012001">
    <property type="entry name" value="Thiamin_PyroP_enz_TPP-bd_dom"/>
</dbReference>
<dbReference type="InterPro" id="IPR051818">
    <property type="entry name" value="TPP_dependent_decarboxylase"/>
</dbReference>
<evidence type="ECO:0000259" key="7">
    <source>
        <dbReference type="Pfam" id="PF02775"/>
    </source>
</evidence>
<reference evidence="9 10" key="1">
    <citation type="submission" date="2016-10" db="EMBL/GenBank/DDBJ databases">
        <title>Complete genome of the TMA-utilizing, human hosted archaeon Methanomethylophilus alvus Gen. nov, sp. nov., strain Mx-05, derived from a pure culture.</title>
        <authorList>
            <person name="Brugere J.-F."/>
            <person name="Ben Hania W."/>
            <person name="Chaudhary P.P."/>
            <person name="Gaci N."/>
            <person name="Borrel G."/>
            <person name="Cao Van Tuat L."/>
            <person name="Fardeau M.-L."/>
            <person name="Harris H.M.B."/>
            <person name="O'Toole P.W."/>
            <person name="Ollivier B."/>
        </authorList>
    </citation>
    <scope>NUCLEOTIDE SEQUENCE [LARGE SCALE GENOMIC DNA]</scope>
    <source>
        <strain evidence="9 10">Mx-05</strain>
    </source>
</reference>
<evidence type="ECO:0000256" key="5">
    <source>
        <dbReference type="ARBA" id="ARBA00038875"/>
    </source>
</evidence>
<comment type="catalytic activity">
    <reaction evidence="6">
        <text>3-sulfopyruvate + H(+) = sulfoacetaldehyde + CO2</text>
        <dbReference type="Rhea" id="RHEA:20948"/>
        <dbReference type="ChEBI" id="CHEBI:15378"/>
        <dbReference type="ChEBI" id="CHEBI:16526"/>
        <dbReference type="ChEBI" id="CHEBI:57940"/>
        <dbReference type="ChEBI" id="CHEBI:58246"/>
        <dbReference type="EC" id="4.1.1.79"/>
    </reaction>
</comment>
<keyword evidence="9" id="KW-0670">Pyruvate</keyword>
<feature type="domain" description="Thiamine pyrophosphate enzyme TPP-binding" evidence="7">
    <location>
        <begin position="224"/>
        <end position="317"/>
    </location>
</feature>
<dbReference type="Gene3D" id="3.40.50.970">
    <property type="match status" value="2"/>
</dbReference>
<dbReference type="GO" id="GO:0019295">
    <property type="term" value="P:coenzyme M biosynthetic process"/>
    <property type="evidence" value="ECO:0007669"/>
    <property type="project" value="UniProtKB-KW"/>
</dbReference>
<dbReference type="NCBIfam" id="TIGR03845">
    <property type="entry name" value="sulfopyru_alph"/>
    <property type="match status" value="1"/>
</dbReference>
<keyword evidence="3" id="KW-0786">Thiamine pyrophosphate</keyword>
<evidence type="ECO:0000256" key="2">
    <source>
        <dbReference type="ARBA" id="ARBA00022793"/>
    </source>
</evidence>
<dbReference type="GO" id="GO:0030976">
    <property type="term" value="F:thiamine pyrophosphate binding"/>
    <property type="evidence" value="ECO:0007669"/>
    <property type="project" value="InterPro"/>
</dbReference>
<dbReference type="CDD" id="cd07035">
    <property type="entry name" value="TPP_PYR_POX_like"/>
    <property type="match status" value="1"/>
</dbReference>
<keyword evidence="2" id="KW-0210">Decarboxylase</keyword>
<name>A0A3G3IHC0_9ARCH</name>
<gene>
    <name evidence="9" type="ORF">BKD89_03825</name>
</gene>
<dbReference type="SUPFAM" id="SSF52518">
    <property type="entry name" value="Thiamin diphosphate-binding fold (THDP-binding)"/>
    <property type="match status" value="2"/>
</dbReference>
<accession>A0A3G3IHC0</accession>
<evidence type="ECO:0000256" key="3">
    <source>
        <dbReference type="ARBA" id="ARBA00023052"/>
    </source>
</evidence>
<dbReference type="InterPro" id="IPR029061">
    <property type="entry name" value="THDP-binding"/>
</dbReference>
<dbReference type="RefSeq" id="WP_048097778.1">
    <property type="nucleotide sequence ID" value="NZ_CP017686.1"/>
</dbReference>